<dbReference type="EMBL" id="VLJT01000055">
    <property type="protein sequence ID" value="TWH09464.1"/>
    <property type="molecule type" value="Genomic_DNA"/>
</dbReference>
<feature type="domain" description="CBS" evidence="3">
    <location>
        <begin position="8"/>
        <end position="65"/>
    </location>
</feature>
<dbReference type="CDD" id="cd04622">
    <property type="entry name" value="CBS_pair_HRP1_like"/>
    <property type="match status" value="1"/>
</dbReference>
<reference evidence="4 5" key="1">
    <citation type="submission" date="2019-07" db="EMBL/GenBank/DDBJ databases">
        <title>Genome sequencing of lignin-degrading bacterial isolates.</title>
        <authorList>
            <person name="Gladden J."/>
        </authorList>
    </citation>
    <scope>NUCLEOTIDE SEQUENCE [LARGE SCALE GENOMIC DNA]</scope>
    <source>
        <strain evidence="4 5">J45</strain>
    </source>
</reference>
<dbReference type="PANTHER" id="PTHR48108">
    <property type="entry name" value="CBS DOMAIN-CONTAINING PROTEIN CBSX2, CHLOROPLASTIC"/>
    <property type="match status" value="1"/>
</dbReference>
<sequence>MSRACEIMHAKATCIDEHDTLRTAAQKMRQSGIQALPVCDDNGYLRGVITDRDIVINGIAAQLDPATTTVGELTDDRPVCIQADAEVEDALIVMQAHKIRHLPVVDDRRVVGIISEADLAHHLPKHMFLDFMKTMSLRQTLLE</sequence>
<evidence type="ECO:0000256" key="1">
    <source>
        <dbReference type="ARBA" id="ARBA00022737"/>
    </source>
</evidence>
<dbReference type="PANTHER" id="PTHR48108:SF34">
    <property type="entry name" value="CBS DOMAIN-CONTAINING PROTEIN YHCV"/>
    <property type="match status" value="1"/>
</dbReference>
<dbReference type="SMART" id="SM00116">
    <property type="entry name" value="CBS"/>
    <property type="match status" value="2"/>
</dbReference>
<keyword evidence="2" id="KW-0129">CBS domain</keyword>
<evidence type="ECO:0000313" key="4">
    <source>
        <dbReference type="EMBL" id="TWH09464.1"/>
    </source>
</evidence>
<dbReference type="SUPFAM" id="SSF54631">
    <property type="entry name" value="CBS-domain pair"/>
    <property type="match status" value="1"/>
</dbReference>
<dbReference type="InterPro" id="IPR051462">
    <property type="entry name" value="CBS_domain-containing"/>
</dbReference>
<dbReference type="PROSITE" id="PS51371">
    <property type="entry name" value="CBS"/>
    <property type="match status" value="2"/>
</dbReference>
<dbReference type="InterPro" id="IPR046342">
    <property type="entry name" value="CBS_dom_sf"/>
</dbReference>
<gene>
    <name evidence="4" type="ORF">L618_005400000070</name>
</gene>
<dbReference type="Gene3D" id="3.10.580.10">
    <property type="entry name" value="CBS-domain"/>
    <property type="match status" value="1"/>
</dbReference>
<evidence type="ECO:0000313" key="5">
    <source>
        <dbReference type="Proteomes" id="UP000317573"/>
    </source>
</evidence>
<keyword evidence="1" id="KW-0677">Repeat</keyword>
<evidence type="ECO:0000256" key="2">
    <source>
        <dbReference type="PROSITE-ProRule" id="PRU00703"/>
    </source>
</evidence>
<dbReference type="AlphaFoldDB" id="A0A562DIV1"/>
<feature type="domain" description="CBS" evidence="3">
    <location>
        <begin position="73"/>
        <end position="131"/>
    </location>
</feature>
<comment type="caution">
    <text evidence="4">The sequence shown here is derived from an EMBL/GenBank/DDBJ whole genome shotgun (WGS) entry which is preliminary data.</text>
</comment>
<name>A0A562DIV1_RHORH</name>
<dbReference type="Proteomes" id="UP000317573">
    <property type="component" value="Unassembled WGS sequence"/>
</dbReference>
<proteinExistence type="predicted"/>
<dbReference type="Pfam" id="PF00571">
    <property type="entry name" value="CBS"/>
    <property type="match status" value="2"/>
</dbReference>
<evidence type="ECO:0000259" key="3">
    <source>
        <dbReference type="PROSITE" id="PS51371"/>
    </source>
</evidence>
<organism evidence="4 5">
    <name type="scientific">Rhodococcus rhodochrous J45</name>
    <dbReference type="NCBI Taxonomy" id="935266"/>
    <lineage>
        <taxon>Bacteria</taxon>
        <taxon>Bacillati</taxon>
        <taxon>Actinomycetota</taxon>
        <taxon>Actinomycetes</taxon>
        <taxon>Mycobacteriales</taxon>
        <taxon>Nocardiaceae</taxon>
        <taxon>Rhodococcus</taxon>
    </lineage>
</organism>
<dbReference type="InterPro" id="IPR000644">
    <property type="entry name" value="CBS_dom"/>
</dbReference>
<accession>A0A562DIV1</accession>
<protein>
    <submittedName>
        <fullName evidence="4">Putative signal-transduction protein containing cAMP-binding and CBS domains</fullName>
    </submittedName>
</protein>